<organism evidence="4 5">
    <name type="scientific">Oopsacas minuta</name>
    <dbReference type="NCBI Taxonomy" id="111878"/>
    <lineage>
        <taxon>Eukaryota</taxon>
        <taxon>Metazoa</taxon>
        <taxon>Porifera</taxon>
        <taxon>Hexactinellida</taxon>
        <taxon>Hexasterophora</taxon>
        <taxon>Lyssacinosida</taxon>
        <taxon>Leucopsacidae</taxon>
        <taxon>Oopsacas</taxon>
    </lineage>
</organism>
<dbReference type="PANTHER" id="PTHR45762:SF3">
    <property type="entry name" value="ZINC-FINGER PROTEIN AT 72D, ISOFORM B"/>
    <property type="match status" value="1"/>
</dbReference>
<feature type="domain" description="C2H2-type" evidence="2">
    <location>
        <begin position="268"/>
        <end position="292"/>
    </location>
</feature>
<feature type="region of interest" description="Disordered" evidence="1">
    <location>
        <begin position="128"/>
        <end position="160"/>
    </location>
</feature>
<evidence type="ECO:0000259" key="3">
    <source>
        <dbReference type="SMART" id="SM00451"/>
    </source>
</evidence>
<evidence type="ECO:0000256" key="1">
    <source>
        <dbReference type="SAM" id="MobiDB-lite"/>
    </source>
</evidence>
<gene>
    <name evidence="4" type="ORF">LOD99_13066</name>
</gene>
<feature type="region of interest" description="Disordered" evidence="1">
    <location>
        <begin position="1"/>
        <end position="37"/>
    </location>
</feature>
<feature type="domain" description="U1-type" evidence="3">
    <location>
        <begin position="223"/>
        <end position="257"/>
    </location>
</feature>
<feature type="compositionally biased region" description="Basic residues" evidence="1">
    <location>
        <begin position="370"/>
        <end position="380"/>
    </location>
</feature>
<dbReference type="SMART" id="SM00355">
    <property type="entry name" value="ZnF_C2H2"/>
    <property type="match status" value="2"/>
</dbReference>
<dbReference type="InterPro" id="IPR003604">
    <property type="entry name" value="Matrin/U1-like-C_Znf_C2H2"/>
</dbReference>
<feature type="compositionally biased region" description="Basic and acidic residues" evidence="1">
    <location>
        <begin position="540"/>
        <end position="565"/>
    </location>
</feature>
<dbReference type="SMART" id="SM00451">
    <property type="entry name" value="ZnF_U1"/>
    <property type="match status" value="2"/>
</dbReference>
<feature type="compositionally biased region" description="Basic and acidic residues" evidence="1">
    <location>
        <begin position="498"/>
        <end position="507"/>
    </location>
</feature>
<dbReference type="InterPro" id="IPR036236">
    <property type="entry name" value="Znf_C2H2_sf"/>
</dbReference>
<keyword evidence="5" id="KW-1185">Reference proteome</keyword>
<feature type="region of interest" description="Disordered" evidence="1">
    <location>
        <begin position="54"/>
        <end position="103"/>
    </location>
</feature>
<evidence type="ECO:0000313" key="5">
    <source>
        <dbReference type="Proteomes" id="UP001165289"/>
    </source>
</evidence>
<dbReference type="Pfam" id="PF12874">
    <property type="entry name" value="zf-met"/>
    <property type="match status" value="2"/>
</dbReference>
<comment type="caution">
    <text evidence="4">The sequence shown here is derived from an EMBL/GenBank/DDBJ whole genome shotgun (WGS) entry which is preliminary data.</text>
</comment>
<dbReference type="PANTHER" id="PTHR45762">
    <property type="entry name" value="ZINC FINGER RNA-BINDING PROTEIN"/>
    <property type="match status" value="1"/>
</dbReference>
<feature type="domain" description="C2H2-type" evidence="2">
    <location>
        <begin position="226"/>
        <end position="250"/>
    </location>
</feature>
<protein>
    <submittedName>
        <fullName evidence="4">Zinc finger RNA-binding protein-like</fullName>
    </submittedName>
</protein>
<dbReference type="Gene3D" id="3.30.160.60">
    <property type="entry name" value="Classic Zinc Finger"/>
    <property type="match status" value="2"/>
</dbReference>
<name>A0AAV7JAT2_9METZ</name>
<feature type="region of interest" description="Disordered" evidence="1">
    <location>
        <begin position="188"/>
        <end position="218"/>
    </location>
</feature>
<dbReference type="Proteomes" id="UP001165289">
    <property type="component" value="Unassembled WGS sequence"/>
</dbReference>
<reference evidence="4 5" key="1">
    <citation type="journal article" date="2023" name="BMC Biol.">
        <title>The compact genome of the sponge Oopsacas minuta (Hexactinellida) is lacking key metazoan core genes.</title>
        <authorList>
            <person name="Santini S."/>
            <person name="Schenkelaars Q."/>
            <person name="Jourda C."/>
            <person name="Duchesne M."/>
            <person name="Belahbib H."/>
            <person name="Rocher C."/>
            <person name="Selva M."/>
            <person name="Riesgo A."/>
            <person name="Vervoort M."/>
            <person name="Leys S.P."/>
            <person name="Kodjabachian L."/>
            <person name="Le Bivic A."/>
            <person name="Borchiellini C."/>
            <person name="Claverie J.M."/>
            <person name="Renard E."/>
        </authorList>
    </citation>
    <scope>NUCLEOTIDE SEQUENCE [LARGE SCALE GENOMIC DNA]</scope>
    <source>
        <strain evidence="4">SPO-2</strain>
    </source>
</reference>
<dbReference type="GO" id="GO:0003676">
    <property type="term" value="F:nucleic acid binding"/>
    <property type="evidence" value="ECO:0007669"/>
    <property type="project" value="InterPro"/>
</dbReference>
<feature type="compositionally biased region" description="Polar residues" evidence="1">
    <location>
        <begin position="146"/>
        <end position="160"/>
    </location>
</feature>
<sequence>MSYYQSGYPSAPAGYQSQQYNTQGYYGGSQQQGQYGGAVRYPQVGSYQQQAPAYTPNQQINKNINEPSKQPSYQYPNTTGYGQDSSTYFLPQNQKNYSRPNQTPVPAYSYNNYGYPTAGTAQTGYVYPYTGKPTNQQQPPLPKQPYTPSTNNTATDVTPQQQQAIQNWIEEKHGTGVARGVGNASFNRVGGRSRFGPAVPSGTISGTQNKRFKRSYPRDSQRSASYFCETCKVSCGTSDAYNTHLSGKSHKKKSSNPMPTLPNTGKLFKCDVCDVMCTGKDAFKAHIVGTKHKKVVKLYEVMGKPIPEIKDAPIGFSDVPGLGAHLQKTGRPLINFVKSSKELKMKGDGEDEEETIANTEENLEVTSSGGKRKSKSKRKGNRSDKPFVKPLRIGLEGFTDGFGVPLHTISTRDVFVPPPRLDQWQQMERYFIDTSLRRNRFDDYSILDVHRKIYPSQKELESLYGTLEDVEKSLNVISLKLHHEQIDKLKESLQNAAEEEKPMEIKSESIPVKNEAETEQADMTIDAEGNNNGDSVVVQEKGEETDNKNSDFITREQEDSVRKFN</sequence>
<proteinExistence type="predicted"/>
<feature type="region of interest" description="Disordered" evidence="1">
    <location>
        <begin position="495"/>
        <end position="565"/>
    </location>
</feature>
<feature type="region of interest" description="Disordered" evidence="1">
    <location>
        <begin position="344"/>
        <end position="386"/>
    </location>
</feature>
<dbReference type="EMBL" id="JAKMXF010000365">
    <property type="protein sequence ID" value="KAI6645804.1"/>
    <property type="molecule type" value="Genomic_DNA"/>
</dbReference>
<evidence type="ECO:0000313" key="4">
    <source>
        <dbReference type="EMBL" id="KAI6645804.1"/>
    </source>
</evidence>
<accession>A0AAV7JAT2</accession>
<feature type="compositionally biased region" description="Low complexity" evidence="1">
    <location>
        <begin position="14"/>
        <end position="33"/>
    </location>
</feature>
<feature type="domain" description="U1-type" evidence="3">
    <location>
        <begin position="265"/>
        <end position="299"/>
    </location>
</feature>
<dbReference type="GO" id="GO:0008270">
    <property type="term" value="F:zinc ion binding"/>
    <property type="evidence" value="ECO:0007669"/>
    <property type="project" value="InterPro"/>
</dbReference>
<dbReference type="AlphaFoldDB" id="A0AAV7JAT2"/>
<dbReference type="SUPFAM" id="SSF57667">
    <property type="entry name" value="beta-beta-alpha zinc fingers"/>
    <property type="match status" value="2"/>
</dbReference>
<evidence type="ECO:0000259" key="2">
    <source>
        <dbReference type="SMART" id="SM00355"/>
    </source>
</evidence>
<dbReference type="InterPro" id="IPR013087">
    <property type="entry name" value="Znf_C2H2_type"/>
</dbReference>